<dbReference type="InterPro" id="IPR003010">
    <property type="entry name" value="C-N_Hydrolase"/>
</dbReference>
<dbReference type="OrthoDB" id="201515at2759"/>
<dbReference type="CDD" id="cd07566">
    <property type="entry name" value="ScNTA1_like"/>
    <property type="match status" value="1"/>
</dbReference>
<dbReference type="AlphaFoldDB" id="A0A8H4RLU3"/>
<accession>A0A8H4RLU3</accession>
<sequence>MRIGCLQFAPQVGDVDNNLNRADAVLSRANPKDLDLLVLPELAFSGYNFRSLQHITPFLEPTAAGITSLWARTTALKYNCVVTAGYPEKVDVRAKWPAGPEYYNSAITVNQEGETVANYRKCFLYYTDETWALEGPDGFYSGEIDGLGKVVMGICMDLNPYKFEAPWNAWEFSYHVLYKEANLVVLTMAWLTREDITTYSRSPREPDMDTLSYWLSRLEPIIRAERTGEIIVVLANRCGSEDEVVYAGTSAVLGINGGEVKVYGILGRGEKELLVVDTSKRPKAKLISEPESAASAATTTTAESKDSENSVSTAYTDPDSEPATTKYERRPESVSPRDANYPPTFSSSNPSDDESYQDPVRSHNPFPETPSPRFPANTTSLLSPRFNLPPTPKSRKASVTSESSEQHAPVIPEEPAKDVKVPEAGTIPLPFPASEVPNHYQSSFTSKTLGSRTEHVSKRPRSAFW</sequence>
<feature type="region of interest" description="Disordered" evidence="1">
    <location>
        <begin position="285"/>
        <end position="465"/>
    </location>
</feature>
<dbReference type="GO" id="GO:0030163">
    <property type="term" value="P:protein catabolic process"/>
    <property type="evidence" value="ECO:0007669"/>
    <property type="project" value="TreeGrafter"/>
</dbReference>
<dbReference type="PANTHER" id="PTHR11750">
    <property type="entry name" value="PROTEIN N-TERMINAL AMIDASE"/>
    <property type="match status" value="1"/>
</dbReference>
<dbReference type="Gene3D" id="3.60.110.10">
    <property type="entry name" value="Carbon-nitrogen hydrolase"/>
    <property type="match status" value="1"/>
</dbReference>
<evidence type="ECO:0000256" key="1">
    <source>
        <dbReference type="SAM" id="MobiDB-lite"/>
    </source>
</evidence>
<reference evidence="3 4" key="1">
    <citation type="submission" date="2020-03" db="EMBL/GenBank/DDBJ databases">
        <title>Draft Genome Sequence of Cudoniella acicularis.</title>
        <authorList>
            <person name="Buettner E."/>
            <person name="Kellner H."/>
        </authorList>
    </citation>
    <scope>NUCLEOTIDE SEQUENCE [LARGE SCALE GENOMIC DNA]</scope>
    <source>
        <strain evidence="3 4">DSM 108380</strain>
    </source>
</reference>
<dbReference type="Proteomes" id="UP000566819">
    <property type="component" value="Unassembled WGS sequence"/>
</dbReference>
<dbReference type="GO" id="GO:0070773">
    <property type="term" value="F:protein-N-terminal glutamine amidohydrolase activity"/>
    <property type="evidence" value="ECO:0007669"/>
    <property type="project" value="InterPro"/>
</dbReference>
<evidence type="ECO:0000259" key="2">
    <source>
        <dbReference type="PROSITE" id="PS50263"/>
    </source>
</evidence>
<dbReference type="Pfam" id="PF00795">
    <property type="entry name" value="CN_hydrolase"/>
    <property type="match status" value="1"/>
</dbReference>
<keyword evidence="4" id="KW-1185">Reference proteome</keyword>
<dbReference type="GO" id="GO:0008418">
    <property type="term" value="F:protein-N-terminal asparagine amidohydrolase activity"/>
    <property type="evidence" value="ECO:0007669"/>
    <property type="project" value="InterPro"/>
</dbReference>
<dbReference type="SUPFAM" id="SSF56317">
    <property type="entry name" value="Carbon-nitrogen hydrolase"/>
    <property type="match status" value="1"/>
</dbReference>
<evidence type="ECO:0000313" key="4">
    <source>
        <dbReference type="Proteomes" id="UP000566819"/>
    </source>
</evidence>
<proteinExistence type="predicted"/>
<evidence type="ECO:0000313" key="3">
    <source>
        <dbReference type="EMBL" id="KAF4632359.1"/>
    </source>
</evidence>
<protein>
    <recommendedName>
        <fullName evidence="2">CN hydrolase domain-containing protein</fullName>
    </recommendedName>
</protein>
<dbReference type="InterPro" id="IPR039703">
    <property type="entry name" value="Nta1"/>
</dbReference>
<organism evidence="3 4">
    <name type="scientific">Cudoniella acicularis</name>
    <dbReference type="NCBI Taxonomy" id="354080"/>
    <lineage>
        <taxon>Eukaryota</taxon>
        <taxon>Fungi</taxon>
        <taxon>Dikarya</taxon>
        <taxon>Ascomycota</taxon>
        <taxon>Pezizomycotina</taxon>
        <taxon>Leotiomycetes</taxon>
        <taxon>Helotiales</taxon>
        <taxon>Tricladiaceae</taxon>
        <taxon>Cudoniella</taxon>
    </lineage>
</organism>
<feature type="compositionally biased region" description="Low complexity" evidence="1">
    <location>
        <begin position="289"/>
        <end position="302"/>
    </location>
</feature>
<feature type="domain" description="CN hydrolase" evidence="2">
    <location>
        <begin position="1"/>
        <end position="280"/>
    </location>
</feature>
<gene>
    <name evidence="3" type="ORF">G7Y89_g5769</name>
</gene>
<feature type="compositionally biased region" description="Polar residues" evidence="1">
    <location>
        <begin position="439"/>
        <end position="451"/>
    </location>
</feature>
<dbReference type="EMBL" id="JAAMPI010000354">
    <property type="protein sequence ID" value="KAF4632359.1"/>
    <property type="molecule type" value="Genomic_DNA"/>
</dbReference>
<name>A0A8H4RLU3_9HELO</name>
<dbReference type="PROSITE" id="PS50263">
    <property type="entry name" value="CN_HYDROLASE"/>
    <property type="match status" value="1"/>
</dbReference>
<comment type="caution">
    <text evidence="3">The sequence shown here is derived from an EMBL/GenBank/DDBJ whole genome shotgun (WGS) entry which is preliminary data.</text>
</comment>
<dbReference type="InterPro" id="IPR036526">
    <property type="entry name" value="C-N_Hydrolase_sf"/>
</dbReference>
<dbReference type="PANTHER" id="PTHR11750:SF26">
    <property type="entry name" value="PROTEIN N-TERMINAL AMIDASE"/>
    <property type="match status" value="1"/>
</dbReference>